<dbReference type="PANTHER" id="PTHR43619">
    <property type="entry name" value="S-ADENOSYL-L-METHIONINE-DEPENDENT METHYLTRANSFERASE YKTD-RELATED"/>
    <property type="match status" value="1"/>
</dbReference>
<evidence type="ECO:0000256" key="1">
    <source>
        <dbReference type="ARBA" id="ARBA00022603"/>
    </source>
</evidence>
<sequence length="282" mass="30089">MAIGDTLLARGSEAISPTGHYTGYVWVRNGLAPAALATPEGRLFYHALEPAMTASRLLGGPTFEDLLLARHRVLDALLAGPIERGEIGQVVEIAAGLSARGWRFTRRYGDKLTYVEADLPGMASRKRRLLARLGGQAPRVAVVDALREDGPDSLASLARTLDEDTGTAIVTEGLLNYFDTATVRRMWGRFATVLRRFPVGAYFADLVPAPHGWALAPRLGTGMIAVAVRGRVHHPFADPAAAIAALHEAGFPAAEVRPATDHPASGLDTAGARLPHIIDART</sequence>
<proteinExistence type="predicted"/>
<dbReference type="Proteomes" id="UP000320011">
    <property type="component" value="Unassembled WGS sequence"/>
</dbReference>
<dbReference type="SUPFAM" id="SSF53335">
    <property type="entry name" value="S-adenosyl-L-methionine-dependent methyltransferases"/>
    <property type="match status" value="1"/>
</dbReference>
<gene>
    <name evidence="3" type="ORF">FNH05_20975</name>
</gene>
<dbReference type="GO" id="GO:0032259">
    <property type="term" value="P:methylation"/>
    <property type="evidence" value="ECO:0007669"/>
    <property type="project" value="UniProtKB-KW"/>
</dbReference>
<dbReference type="PANTHER" id="PTHR43619:SF2">
    <property type="entry name" value="S-ADENOSYL-L-METHIONINE-DEPENDENT METHYLTRANSFERASES SUPERFAMILY PROTEIN"/>
    <property type="match status" value="1"/>
</dbReference>
<comment type="caution">
    <text evidence="3">The sequence shown here is derived from an EMBL/GenBank/DDBJ whole genome shotgun (WGS) entry which is preliminary data.</text>
</comment>
<dbReference type="Gene3D" id="3.40.50.150">
    <property type="entry name" value="Vaccinia Virus protein VP39"/>
    <property type="match status" value="1"/>
</dbReference>
<dbReference type="InterPro" id="IPR029063">
    <property type="entry name" value="SAM-dependent_MTases_sf"/>
</dbReference>
<dbReference type="Pfam" id="PF04072">
    <property type="entry name" value="LCM"/>
    <property type="match status" value="1"/>
</dbReference>
<reference evidence="3 4" key="1">
    <citation type="submission" date="2019-07" db="EMBL/GenBank/DDBJ databases">
        <authorList>
            <person name="Duangmal K."/>
            <person name="Teo W.F.A."/>
        </authorList>
    </citation>
    <scope>NUCLEOTIDE SEQUENCE [LARGE SCALE GENOMIC DNA]</scope>
    <source>
        <strain evidence="3 4">TBRC 6029</strain>
    </source>
</reference>
<dbReference type="OrthoDB" id="7063113at2"/>
<keyword evidence="4" id="KW-1185">Reference proteome</keyword>
<dbReference type="EMBL" id="VJWX01000219">
    <property type="protein sequence ID" value="TVT44945.1"/>
    <property type="molecule type" value="Genomic_DNA"/>
</dbReference>
<protein>
    <submittedName>
        <fullName evidence="3">Class I SAM-dependent methyltransferase</fullName>
    </submittedName>
</protein>
<dbReference type="RefSeq" id="WP_144590412.1">
    <property type="nucleotide sequence ID" value="NZ_VJWX01000219.1"/>
</dbReference>
<dbReference type="InterPro" id="IPR007213">
    <property type="entry name" value="Ppm1/Ppm2/Tcmp"/>
</dbReference>
<dbReference type="AlphaFoldDB" id="A0A558C840"/>
<reference evidence="3 4" key="2">
    <citation type="submission" date="2019-08" db="EMBL/GenBank/DDBJ databases">
        <title>Amycolatopsis acidicola sp. nov., isolated from peat swamp forest soil.</title>
        <authorList>
            <person name="Srisuk N."/>
        </authorList>
    </citation>
    <scope>NUCLEOTIDE SEQUENCE [LARGE SCALE GENOMIC DNA]</scope>
    <source>
        <strain evidence="3 4">TBRC 6029</strain>
    </source>
</reference>
<keyword evidence="1 3" id="KW-0489">Methyltransferase</keyword>
<evidence type="ECO:0000313" key="4">
    <source>
        <dbReference type="Proteomes" id="UP000320011"/>
    </source>
</evidence>
<dbReference type="GO" id="GO:0008168">
    <property type="term" value="F:methyltransferase activity"/>
    <property type="evidence" value="ECO:0007669"/>
    <property type="project" value="UniProtKB-KW"/>
</dbReference>
<evidence type="ECO:0000256" key="2">
    <source>
        <dbReference type="ARBA" id="ARBA00022679"/>
    </source>
</evidence>
<organism evidence="3 4">
    <name type="scientific">Amycolatopsis rhizosphaerae</name>
    <dbReference type="NCBI Taxonomy" id="2053003"/>
    <lineage>
        <taxon>Bacteria</taxon>
        <taxon>Bacillati</taxon>
        <taxon>Actinomycetota</taxon>
        <taxon>Actinomycetes</taxon>
        <taxon>Pseudonocardiales</taxon>
        <taxon>Pseudonocardiaceae</taxon>
        <taxon>Amycolatopsis</taxon>
    </lineage>
</organism>
<evidence type="ECO:0000313" key="3">
    <source>
        <dbReference type="EMBL" id="TVT44945.1"/>
    </source>
</evidence>
<name>A0A558C840_9PSEU</name>
<keyword evidence="2 3" id="KW-0808">Transferase</keyword>
<accession>A0A558C840</accession>